<reference evidence="3" key="2">
    <citation type="submission" date="2024-03" db="EMBL/GenBank/DDBJ databases">
        <title>The Genome Sequence of Enterococcus sp. DIV0238c.</title>
        <authorList>
            <consortium name="The Broad Institute Genomics Platform"/>
            <consortium name="The Broad Institute Microbial Omics Core"/>
            <consortium name="The Broad Institute Genomic Center for Infectious Diseases"/>
            <person name="Earl A."/>
            <person name="Manson A."/>
            <person name="Gilmore M."/>
            <person name="Schwartman J."/>
            <person name="Shea T."/>
            <person name="Abouelleil A."/>
            <person name="Cao P."/>
            <person name="Chapman S."/>
            <person name="Cusick C."/>
            <person name="Young S."/>
            <person name="Neafsey D."/>
            <person name="Nusbaum C."/>
            <person name="Birren B."/>
        </authorList>
    </citation>
    <scope>NUCLEOTIDE SEQUENCE</scope>
    <source>
        <strain evidence="3">9D6_DIV0238</strain>
    </source>
</reference>
<dbReference type="Pfam" id="PF18862">
    <property type="entry name" value="ApeA_NTD1"/>
    <property type="match status" value="1"/>
</dbReference>
<name>A0AAQ3W6A2_9ENTE</name>
<dbReference type="InterPro" id="IPR041229">
    <property type="entry name" value="HEPN_Apea"/>
</dbReference>
<accession>A0AAQ3W6A2</accession>
<dbReference type="EMBL" id="CP147246">
    <property type="protein sequence ID" value="WYJ93428.1"/>
    <property type="molecule type" value="Genomic_DNA"/>
</dbReference>
<dbReference type="RefSeq" id="WP_207114623.1">
    <property type="nucleotide sequence ID" value="NZ_CP147246.1"/>
</dbReference>
<feature type="domain" description="ApeA N-terminal" evidence="2">
    <location>
        <begin position="61"/>
        <end position="266"/>
    </location>
</feature>
<dbReference type="InterPro" id="IPR041223">
    <property type="entry name" value="ApeA_NTD"/>
</dbReference>
<keyword evidence="4" id="KW-1185">Reference proteome</keyword>
<gene>
    <name evidence="3" type="ORF">A5889_000926</name>
</gene>
<dbReference type="AlphaFoldDB" id="A0AAQ3W6A2"/>
<evidence type="ECO:0000313" key="3">
    <source>
        <dbReference type="EMBL" id="WYJ93428.1"/>
    </source>
</evidence>
<evidence type="ECO:0000259" key="2">
    <source>
        <dbReference type="Pfam" id="PF18862"/>
    </source>
</evidence>
<evidence type="ECO:0000313" key="4">
    <source>
        <dbReference type="Proteomes" id="UP000196151"/>
    </source>
</evidence>
<organism evidence="3 4">
    <name type="scientific">Candidatus Enterococcus dunnyi</name>
    <dbReference type="NCBI Taxonomy" id="1834192"/>
    <lineage>
        <taxon>Bacteria</taxon>
        <taxon>Bacillati</taxon>
        <taxon>Bacillota</taxon>
        <taxon>Bacilli</taxon>
        <taxon>Lactobacillales</taxon>
        <taxon>Enterococcaceae</taxon>
        <taxon>Enterococcus</taxon>
    </lineage>
</organism>
<sequence length="466" mass="55046">MELFLRHTTKVEIKGIEDQLDLLIYQNEERNVSLMYIHFYNKDRAISSSTILPSFFENLEATLSNGAKILLVGCKRVQHTSEISYHREVFKYEVDYVIDGASIEENRFFKAYYKVSGIMKWFQKTNFVFGLKGNHYIDISNDNKLIIYEAKDHKIEYYVGYSLPNDFLKETITITQNPSIIIESKEAQKIQWFDTKFNDFKAIIELAIHKRINYQKVSMQAIPPKDFTPINSVLYSVDSSFSTRKNKEEGGYINYLFTCQDLVDSGNLNDWHKKRSKLEPVLDLYLEVYYSGTSKIENHFLNICQALETYHARMISDSKNEYKKMAKSKLEGYQSEWEKFLIRDPRKSHILLSERLSDLMFIDYPRYIFSGSFKFFDFPQIVSDTRNYFTHYNINKEKKALKGENLVESISLLRGILEYHLLKEIGFTDGNIFKNLNEYFLQVRTNTEYRNALRDSDKEKFGIEEQ</sequence>
<protein>
    <recommendedName>
        <fullName evidence="5">ApeA N-terminal domain-containing protein</fullName>
    </recommendedName>
</protein>
<evidence type="ECO:0000259" key="1">
    <source>
        <dbReference type="Pfam" id="PF18739"/>
    </source>
</evidence>
<evidence type="ECO:0008006" key="5">
    <source>
        <dbReference type="Google" id="ProtNLM"/>
    </source>
</evidence>
<proteinExistence type="predicted"/>
<dbReference type="Pfam" id="PF18739">
    <property type="entry name" value="HEPN_Apea"/>
    <property type="match status" value="1"/>
</dbReference>
<reference evidence="3" key="1">
    <citation type="submission" date="2017-05" db="EMBL/GenBank/DDBJ databases">
        <authorList>
            <consortium name="The Broad Institute Genomics Platform"/>
            <consortium name="The Broad Institute Genomic Center for Infectious Diseases"/>
            <person name="Earl A."/>
            <person name="Manson A."/>
            <person name="Schwartman J."/>
            <person name="Gilmore M."/>
            <person name="Abouelleil A."/>
            <person name="Cao P."/>
            <person name="Chapman S."/>
            <person name="Cusick C."/>
            <person name="Shea T."/>
            <person name="Young S."/>
            <person name="Neafsey D."/>
            <person name="Nusbaum C."/>
            <person name="Birren B."/>
        </authorList>
    </citation>
    <scope>NUCLEOTIDE SEQUENCE</scope>
    <source>
        <strain evidence="3">9D6_DIV0238</strain>
    </source>
</reference>
<dbReference type="Proteomes" id="UP000196151">
    <property type="component" value="Chromosome"/>
</dbReference>
<feature type="domain" description="Apea-like HEPN" evidence="1">
    <location>
        <begin position="301"/>
        <end position="429"/>
    </location>
</feature>